<accession>X0SXR1</accession>
<evidence type="ECO:0000313" key="1">
    <source>
        <dbReference type="EMBL" id="GAF68590.1"/>
    </source>
</evidence>
<reference evidence="1" key="1">
    <citation type="journal article" date="2014" name="Front. Microbiol.">
        <title>High frequency of phylogenetically diverse reductive dehalogenase-homologous genes in deep subseafloor sedimentary metagenomes.</title>
        <authorList>
            <person name="Kawai M."/>
            <person name="Futagami T."/>
            <person name="Toyoda A."/>
            <person name="Takaki Y."/>
            <person name="Nishi S."/>
            <person name="Hori S."/>
            <person name="Arai W."/>
            <person name="Tsubouchi T."/>
            <person name="Morono Y."/>
            <person name="Uchiyama I."/>
            <person name="Ito T."/>
            <person name="Fujiyama A."/>
            <person name="Inagaki F."/>
            <person name="Takami H."/>
        </authorList>
    </citation>
    <scope>NUCLEOTIDE SEQUENCE</scope>
    <source>
        <strain evidence="1">Expedition CK06-06</strain>
    </source>
</reference>
<name>X0SXR1_9ZZZZ</name>
<protein>
    <submittedName>
        <fullName evidence="1">Uncharacterized protein</fullName>
    </submittedName>
</protein>
<dbReference type="EMBL" id="BARS01006422">
    <property type="protein sequence ID" value="GAF68590.1"/>
    <property type="molecule type" value="Genomic_DNA"/>
</dbReference>
<organism evidence="1">
    <name type="scientific">marine sediment metagenome</name>
    <dbReference type="NCBI Taxonomy" id="412755"/>
    <lineage>
        <taxon>unclassified sequences</taxon>
        <taxon>metagenomes</taxon>
        <taxon>ecological metagenomes</taxon>
    </lineage>
</organism>
<comment type="caution">
    <text evidence="1">The sequence shown here is derived from an EMBL/GenBank/DDBJ whole genome shotgun (WGS) entry which is preliminary data.</text>
</comment>
<gene>
    <name evidence="1" type="ORF">S01H1_12500</name>
</gene>
<sequence length="55" mass="6276">MLFLGGEKSLLMQAAQRRIKAVLRQRSSLLRFDCIPAQEISDPQNLPANLRDPIR</sequence>
<proteinExistence type="predicted"/>
<feature type="non-terminal residue" evidence="1">
    <location>
        <position position="55"/>
    </location>
</feature>
<dbReference type="AlphaFoldDB" id="X0SXR1"/>